<protein>
    <submittedName>
        <fullName evidence="7">Acetyl-CoA C-acyltransferase FadI</fullName>
    </submittedName>
</protein>
<dbReference type="InterPro" id="IPR016039">
    <property type="entry name" value="Thiolase-like"/>
</dbReference>
<dbReference type="PROSITE" id="PS00098">
    <property type="entry name" value="THIOLASE_1"/>
    <property type="match status" value="1"/>
</dbReference>
<dbReference type="InterPro" id="IPR020617">
    <property type="entry name" value="Thiolase_C"/>
</dbReference>
<dbReference type="RefSeq" id="WP_345010514.1">
    <property type="nucleotide sequence ID" value="NZ_BAABFC010000006.1"/>
</dbReference>
<name>A0ABP8Q388_9GAMM</name>
<keyword evidence="8" id="KW-1185">Reference proteome</keyword>
<dbReference type="InterPro" id="IPR050521">
    <property type="entry name" value="3-ketoacyl-CoA_Thiolase"/>
</dbReference>
<keyword evidence="3 4" id="KW-0012">Acyltransferase</keyword>
<dbReference type="NCBIfam" id="TIGR01930">
    <property type="entry name" value="AcCoA-C-Actrans"/>
    <property type="match status" value="1"/>
</dbReference>
<dbReference type="PROSITE" id="PS00099">
    <property type="entry name" value="THIOLASE_3"/>
    <property type="match status" value="1"/>
</dbReference>
<dbReference type="EMBL" id="BAABFC010000006">
    <property type="protein sequence ID" value="GAA4495571.1"/>
    <property type="molecule type" value="Genomic_DNA"/>
</dbReference>
<evidence type="ECO:0000256" key="4">
    <source>
        <dbReference type="RuleBase" id="RU003557"/>
    </source>
</evidence>
<evidence type="ECO:0000259" key="5">
    <source>
        <dbReference type="Pfam" id="PF00108"/>
    </source>
</evidence>
<dbReference type="InterPro" id="IPR020610">
    <property type="entry name" value="Thiolase_AS"/>
</dbReference>
<dbReference type="Pfam" id="PF00108">
    <property type="entry name" value="Thiolase_N"/>
    <property type="match status" value="1"/>
</dbReference>
<organism evidence="7 8">
    <name type="scientific">Pseudaeromonas paramecii</name>
    <dbReference type="NCBI Taxonomy" id="2138166"/>
    <lineage>
        <taxon>Bacteria</taxon>
        <taxon>Pseudomonadati</taxon>
        <taxon>Pseudomonadota</taxon>
        <taxon>Gammaproteobacteria</taxon>
        <taxon>Aeromonadales</taxon>
        <taxon>Aeromonadaceae</taxon>
        <taxon>Pseudaeromonas</taxon>
    </lineage>
</organism>
<feature type="domain" description="Thiolase N-terminal" evidence="5">
    <location>
        <begin position="14"/>
        <end position="286"/>
    </location>
</feature>
<dbReference type="PANTHER" id="PTHR42689:SF1">
    <property type="entry name" value="ACETYL-COA ACYLTRANSFERASE FADA2 (3-KETOACYL-COA THIOLASE) (BETA-KETOTHIOLASE)-RELATED"/>
    <property type="match status" value="1"/>
</dbReference>
<comment type="similarity">
    <text evidence="1 4">Belongs to the thiolase-like superfamily. Thiolase family.</text>
</comment>
<dbReference type="NCBIfam" id="NF006516">
    <property type="entry name" value="PRK08963.1"/>
    <property type="match status" value="1"/>
</dbReference>
<reference evidence="8" key="1">
    <citation type="journal article" date="2019" name="Int. J. Syst. Evol. Microbiol.">
        <title>The Global Catalogue of Microorganisms (GCM) 10K type strain sequencing project: providing services to taxonomists for standard genome sequencing and annotation.</title>
        <authorList>
            <consortium name="The Broad Institute Genomics Platform"/>
            <consortium name="The Broad Institute Genome Sequencing Center for Infectious Disease"/>
            <person name="Wu L."/>
            <person name="Ma J."/>
        </authorList>
    </citation>
    <scope>NUCLEOTIDE SEQUENCE [LARGE SCALE GENOMIC DNA]</scope>
    <source>
        <strain evidence="8">JCM 32226</strain>
    </source>
</reference>
<keyword evidence="2 4" id="KW-0808">Transferase</keyword>
<dbReference type="InterPro" id="IPR020613">
    <property type="entry name" value="Thiolase_CS"/>
</dbReference>
<accession>A0ABP8Q388</accession>
<dbReference type="Gene3D" id="3.40.47.10">
    <property type="match status" value="1"/>
</dbReference>
<dbReference type="InterPro" id="IPR002155">
    <property type="entry name" value="Thiolase"/>
</dbReference>
<dbReference type="PANTHER" id="PTHR42689">
    <property type="entry name" value="ACETYL-COA ACYLTRANSFERASE FADA2 (3-KETOACYL-COA THIOLASE) (BETA-KETOTHIOLASE)-RELATED"/>
    <property type="match status" value="1"/>
</dbReference>
<evidence type="ECO:0000259" key="6">
    <source>
        <dbReference type="Pfam" id="PF02803"/>
    </source>
</evidence>
<dbReference type="InterPro" id="IPR020615">
    <property type="entry name" value="Thiolase_acyl_enz_int_AS"/>
</dbReference>
<dbReference type="PIRSF" id="PIRSF000429">
    <property type="entry name" value="Ac-CoA_Ac_transf"/>
    <property type="match status" value="1"/>
</dbReference>
<dbReference type="Proteomes" id="UP001501321">
    <property type="component" value="Unassembled WGS sequence"/>
</dbReference>
<evidence type="ECO:0000256" key="1">
    <source>
        <dbReference type="ARBA" id="ARBA00010982"/>
    </source>
</evidence>
<dbReference type="InterPro" id="IPR020616">
    <property type="entry name" value="Thiolase_N"/>
</dbReference>
<dbReference type="Pfam" id="PF02803">
    <property type="entry name" value="Thiolase_C"/>
    <property type="match status" value="1"/>
</dbReference>
<evidence type="ECO:0000313" key="7">
    <source>
        <dbReference type="EMBL" id="GAA4495571.1"/>
    </source>
</evidence>
<proteinExistence type="inferred from homology"/>
<evidence type="ECO:0000256" key="3">
    <source>
        <dbReference type="ARBA" id="ARBA00023315"/>
    </source>
</evidence>
<comment type="caution">
    <text evidence="7">The sequence shown here is derived from an EMBL/GenBank/DDBJ whole genome shotgun (WGS) entry which is preliminary data.</text>
</comment>
<dbReference type="SUPFAM" id="SSF53901">
    <property type="entry name" value="Thiolase-like"/>
    <property type="match status" value="2"/>
</dbReference>
<dbReference type="CDD" id="cd00751">
    <property type="entry name" value="thiolase"/>
    <property type="match status" value="1"/>
</dbReference>
<gene>
    <name evidence="7" type="primary">fadI</name>
    <name evidence="7" type="ORF">GCM10023095_09050</name>
</gene>
<feature type="domain" description="Thiolase C-terminal" evidence="6">
    <location>
        <begin position="294"/>
        <end position="431"/>
    </location>
</feature>
<evidence type="ECO:0000256" key="2">
    <source>
        <dbReference type="ARBA" id="ARBA00022679"/>
    </source>
</evidence>
<evidence type="ECO:0000313" key="8">
    <source>
        <dbReference type="Proteomes" id="UP001501321"/>
    </source>
</evidence>
<sequence length="434" mass="45737">MTQASRAVKNERIALVAGLRTPFAKQATAYRGCSALSLGSALVNELIRRSDLDPALVDLLVFGQVIQMPAAPNIAREIVLLSPLPPTTDAYSVSRACATSFQAVANVAQAIWLGQSQAGIAGGADSCSLLPIGLSDPLSVALLDLQKARSWRQRWQAVKTLRPRHFKPVPPPVAEYATGLSMGQSAEQMAQRYGIGREAQDEYALASHQKAAAAWAAGWLDDEVAPCHLLADGPPLTQDNLIRPEARLADYQALKPAFVRPGGTITAGNSSALTDGAAAVLLMKESLARAQGLTPLGYLRSLAFAAKTVQEDLLLAPAMAIPKALALAGCRWEELTLVDMHEAFAAQVLCTLQCLSDERYATQTLGLAEPVPPVAAERFNVLGGSLAYGHPFAATGARMITQTLRELQRRGGGLALTSACAAGGLGVAMVWEGA</sequence>
<dbReference type="PROSITE" id="PS00737">
    <property type="entry name" value="THIOLASE_2"/>
    <property type="match status" value="1"/>
</dbReference>